<sequence length="150" mass="17515">MNYDEYDLVQIGYIALINAVDKYDITKHSFSSYTYTTIKNVMKYTARSNNKHKLTLSINASIDGQGSLDFTELLESNDNVEIDYLKHEKIVELQKIISNLEPDEFELIFLVYYNNFSLKDYASKKNLPYSQIVRKKNAILDKIRVQLLVK</sequence>
<dbReference type="InterPro" id="IPR014284">
    <property type="entry name" value="RNA_pol_sigma-70_dom"/>
</dbReference>
<keyword evidence="2" id="KW-0731">Sigma factor</keyword>
<dbReference type="OrthoDB" id="1954605at2"/>
<organism evidence="6 7">
    <name type="scientific">Clostridium magnum DSM 2767</name>
    <dbReference type="NCBI Taxonomy" id="1121326"/>
    <lineage>
        <taxon>Bacteria</taxon>
        <taxon>Bacillati</taxon>
        <taxon>Bacillota</taxon>
        <taxon>Clostridia</taxon>
        <taxon>Eubacteriales</taxon>
        <taxon>Clostridiaceae</taxon>
        <taxon>Clostridium</taxon>
    </lineage>
</organism>
<dbReference type="Proteomes" id="UP000076603">
    <property type="component" value="Unassembled WGS sequence"/>
</dbReference>
<gene>
    <name evidence="6" type="ORF">CLMAG_61850</name>
</gene>
<dbReference type="AlphaFoldDB" id="A0A161W0B5"/>
<evidence type="ECO:0000259" key="5">
    <source>
        <dbReference type="Pfam" id="PF04542"/>
    </source>
</evidence>
<dbReference type="InterPro" id="IPR013324">
    <property type="entry name" value="RNA_pol_sigma_r3/r4-like"/>
</dbReference>
<protein>
    <submittedName>
        <fullName evidence="6">RNA polymerase sigma factor SigF</fullName>
    </submittedName>
</protein>
<reference evidence="6 7" key="1">
    <citation type="submission" date="2016-04" db="EMBL/GenBank/DDBJ databases">
        <title>Genome sequence of Clostridium magnum DSM 2767.</title>
        <authorList>
            <person name="Poehlein A."/>
            <person name="Uhlig R."/>
            <person name="Fischer R."/>
            <person name="Bahl H."/>
            <person name="Daniel R."/>
        </authorList>
    </citation>
    <scope>NUCLEOTIDE SEQUENCE [LARGE SCALE GENOMIC DNA]</scope>
    <source>
        <strain evidence="6 7">DSM 2767</strain>
    </source>
</reference>
<dbReference type="PATRIC" id="fig|1121326.3.peg.6251"/>
<keyword evidence="3" id="KW-0238">DNA-binding</keyword>
<dbReference type="Gene3D" id="1.20.140.160">
    <property type="match status" value="1"/>
</dbReference>
<feature type="domain" description="RNA polymerase sigma-70 region 2" evidence="5">
    <location>
        <begin position="7"/>
        <end position="50"/>
    </location>
</feature>
<name>A0A161W0B5_9CLOT</name>
<dbReference type="GO" id="GO:0016987">
    <property type="term" value="F:sigma factor activity"/>
    <property type="evidence" value="ECO:0007669"/>
    <property type="project" value="UniProtKB-KW"/>
</dbReference>
<evidence type="ECO:0000256" key="4">
    <source>
        <dbReference type="ARBA" id="ARBA00023163"/>
    </source>
</evidence>
<keyword evidence="4" id="KW-0804">Transcription</keyword>
<dbReference type="NCBIfam" id="TIGR02937">
    <property type="entry name" value="sigma70-ECF"/>
    <property type="match status" value="1"/>
</dbReference>
<keyword evidence="1" id="KW-0805">Transcription regulation</keyword>
<evidence type="ECO:0000313" key="7">
    <source>
        <dbReference type="Proteomes" id="UP000076603"/>
    </source>
</evidence>
<keyword evidence="7" id="KW-1185">Reference proteome</keyword>
<dbReference type="GO" id="GO:0006352">
    <property type="term" value="P:DNA-templated transcription initiation"/>
    <property type="evidence" value="ECO:0007669"/>
    <property type="project" value="InterPro"/>
</dbReference>
<dbReference type="RefSeq" id="WP_066630984.1">
    <property type="nucleotide sequence ID" value="NZ_FQXL01000014.1"/>
</dbReference>
<evidence type="ECO:0000313" key="6">
    <source>
        <dbReference type="EMBL" id="KZL88530.1"/>
    </source>
</evidence>
<dbReference type="PANTHER" id="PTHR30385">
    <property type="entry name" value="SIGMA FACTOR F FLAGELLAR"/>
    <property type="match status" value="1"/>
</dbReference>
<evidence type="ECO:0000256" key="3">
    <source>
        <dbReference type="ARBA" id="ARBA00023125"/>
    </source>
</evidence>
<comment type="caution">
    <text evidence="6">The sequence shown here is derived from an EMBL/GenBank/DDBJ whole genome shotgun (WGS) entry which is preliminary data.</text>
</comment>
<accession>A0A161W0B5</accession>
<dbReference type="GO" id="GO:0003677">
    <property type="term" value="F:DNA binding"/>
    <property type="evidence" value="ECO:0007669"/>
    <property type="project" value="UniProtKB-KW"/>
</dbReference>
<proteinExistence type="predicted"/>
<dbReference type="InterPro" id="IPR013325">
    <property type="entry name" value="RNA_pol_sigma_r2"/>
</dbReference>
<dbReference type="InterPro" id="IPR007627">
    <property type="entry name" value="RNA_pol_sigma70_r2"/>
</dbReference>
<dbReference type="STRING" id="1121326.CLMAG_61850"/>
<dbReference type="EMBL" id="LWAE01000017">
    <property type="protein sequence ID" value="KZL88530.1"/>
    <property type="molecule type" value="Genomic_DNA"/>
</dbReference>
<dbReference type="SUPFAM" id="SSF88659">
    <property type="entry name" value="Sigma3 and sigma4 domains of RNA polymerase sigma factors"/>
    <property type="match status" value="1"/>
</dbReference>
<dbReference type="Pfam" id="PF04542">
    <property type="entry name" value="Sigma70_r2"/>
    <property type="match status" value="1"/>
</dbReference>
<evidence type="ECO:0000256" key="1">
    <source>
        <dbReference type="ARBA" id="ARBA00023015"/>
    </source>
</evidence>
<evidence type="ECO:0000256" key="2">
    <source>
        <dbReference type="ARBA" id="ARBA00023082"/>
    </source>
</evidence>
<dbReference type="SUPFAM" id="SSF88946">
    <property type="entry name" value="Sigma2 domain of RNA polymerase sigma factors"/>
    <property type="match status" value="1"/>
</dbReference>